<dbReference type="EMBL" id="SACP01000031">
    <property type="protein sequence ID" value="RVU14388.1"/>
    <property type="molecule type" value="Genomic_DNA"/>
</dbReference>
<name>A0A3S3U343_9HYPH</name>
<feature type="region of interest" description="Disordered" evidence="1">
    <location>
        <begin position="1"/>
        <end position="68"/>
    </location>
</feature>
<evidence type="ECO:0000313" key="2">
    <source>
        <dbReference type="EMBL" id="RVU14388.1"/>
    </source>
</evidence>
<evidence type="ECO:0000313" key="3">
    <source>
        <dbReference type="Proteomes" id="UP000286997"/>
    </source>
</evidence>
<dbReference type="Proteomes" id="UP000286997">
    <property type="component" value="Unassembled WGS sequence"/>
</dbReference>
<organism evidence="2 3">
    <name type="scientific">Methylobacterium oryzihabitans</name>
    <dbReference type="NCBI Taxonomy" id="2499852"/>
    <lineage>
        <taxon>Bacteria</taxon>
        <taxon>Pseudomonadati</taxon>
        <taxon>Pseudomonadota</taxon>
        <taxon>Alphaproteobacteria</taxon>
        <taxon>Hyphomicrobiales</taxon>
        <taxon>Methylobacteriaceae</taxon>
        <taxon>Methylobacterium</taxon>
    </lineage>
</organism>
<dbReference type="OrthoDB" id="9796058at2"/>
<feature type="compositionally biased region" description="Basic and acidic residues" evidence="1">
    <location>
        <begin position="59"/>
        <end position="68"/>
    </location>
</feature>
<protein>
    <submittedName>
        <fullName evidence="2">CsbD family protein</fullName>
    </submittedName>
</protein>
<dbReference type="AlphaFoldDB" id="A0A3S3U343"/>
<dbReference type="SUPFAM" id="SSF69047">
    <property type="entry name" value="Hypothetical protein YjbJ"/>
    <property type="match status" value="1"/>
</dbReference>
<comment type="caution">
    <text evidence="2">The sequence shown here is derived from an EMBL/GenBank/DDBJ whole genome shotgun (WGS) entry which is preliminary data.</text>
</comment>
<dbReference type="Gene3D" id="1.10.1470.10">
    <property type="entry name" value="YjbJ"/>
    <property type="match status" value="1"/>
</dbReference>
<evidence type="ECO:0000256" key="1">
    <source>
        <dbReference type="SAM" id="MobiDB-lite"/>
    </source>
</evidence>
<dbReference type="InterPro" id="IPR036629">
    <property type="entry name" value="YjbJ_sf"/>
</dbReference>
<reference evidence="2 3" key="1">
    <citation type="submission" date="2019-01" db="EMBL/GenBank/DDBJ databases">
        <authorList>
            <person name="Chen W.-M."/>
        </authorList>
    </citation>
    <scope>NUCLEOTIDE SEQUENCE [LARGE SCALE GENOMIC DNA]</scope>
    <source>
        <strain evidence="2 3">TER-1</strain>
    </source>
</reference>
<feature type="compositionally biased region" description="Basic and acidic residues" evidence="1">
    <location>
        <begin position="33"/>
        <end position="52"/>
    </location>
</feature>
<dbReference type="RefSeq" id="WP_127733309.1">
    <property type="nucleotide sequence ID" value="NZ_SACP01000031.1"/>
</dbReference>
<sequence>MTDPKRSTSKRSTSKRSTSRGSTSTGTEQLKGSVKEAIGKLTGDARVEAEGRRQKHGTRPREAGPRED</sequence>
<gene>
    <name evidence="2" type="ORF">EOE48_23460</name>
</gene>
<keyword evidence="3" id="KW-1185">Reference proteome</keyword>
<proteinExistence type="predicted"/>
<feature type="compositionally biased region" description="Basic residues" evidence="1">
    <location>
        <begin position="7"/>
        <end position="18"/>
    </location>
</feature>
<accession>A0A3S3U343</accession>